<keyword evidence="2" id="KW-0378">Hydrolase</keyword>
<dbReference type="SUPFAM" id="SSF51445">
    <property type="entry name" value="(Trans)glycosidases"/>
    <property type="match status" value="1"/>
</dbReference>
<dbReference type="PANTHER" id="PTHR34135:SF2">
    <property type="entry name" value="LYSOZYME"/>
    <property type="match status" value="1"/>
</dbReference>
<reference evidence="5 6" key="1">
    <citation type="journal article" date="2019" name="Int. J. Syst. Evol. Microbiol.">
        <title>The Global Catalogue of Microorganisms (GCM) 10K type strain sequencing project: providing services to taxonomists for standard genome sequencing and annotation.</title>
        <authorList>
            <consortium name="The Broad Institute Genomics Platform"/>
            <consortium name="The Broad Institute Genome Sequencing Center for Infectious Disease"/>
            <person name="Wu L."/>
            <person name="Ma J."/>
        </authorList>
    </citation>
    <scope>NUCLEOTIDE SEQUENCE [LARGE SCALE GENOMIC DNA]</scope>
    <source>
        <strain evidence="5 6">JCM 16114</strain>
    </source>
</reference>
<gene>
    <name evidence="5" type="ORF">GCM10009850_031310</name>
</gene>
<protein>
    <recommendedName>
        <fullName evidence="7">Lysozyme</fullName>
    </recommendedName>
</protein>
<dbReference type="Pfam" id="PF01183">
    <property type="entry name" value="Glyco_hydro_25"/>
    <property type="match status" value="1"/>
</dbReference>
<comment type="similarity">
    <text evidence="1">Belongs to the glycosyl hydrolase 25 family.</text>
</comment>
<dbReference type="Gene3D" id="3.20.20.80">
    <property type="entry name" value="Glycosidases"/>
    <property type="match status" value="1"/>
</dbReference>
<feature type="signal peptide" evidence="4">
    <location>
        <begin position="1"/>
        <end position="22"/>
    </location>
</feature>
<keyword evidence="6" id="KW-1185">Reference proteome</keyword>
<dbReference type="InterPro" id="IPR002053">
    <property type="entry name" value="Glyco_hydro_25"/>
</dbReference>
<dbReference type="Proteomes" id="UP001499843">
    <property type="component" value="Unassembled WGS sequence"/>
</dbReference>
<dbReference type="InterPro" id="IPR018077">
    <property type="entry name" value="Glyco_hydro_fam25_subgr"/>
</dbReference>
<evidence type="ECO:0000256" key="4">
    <source>
        <dbReference type="SAM" id="SignalP"/>
    </source>
</evidence>
<feature type="chain" id="PRO_5047003229" description="Lysozyme" evidence="4">
    <location>
        <begin position="23"/>
        <end position="255"/>
    </location>
</feature>
<dbReference type="SMART" id="SM00641">
    <property type="entry name" value="Glyco_25"/>
    <property type="match status" value="1"/>
</dbReference>
<accession>A0ABN3CEF9</accession>
<comment type="caution">
    <text evidence="5">The sequence shown here is derived from an EMBL/GenBank/DDBJ whole genome shotgun (WGS) entry which is preliminary data.</text>
</comment>
<dbReference type="PROSITE" id="PS51904">
    <property type="entry name" value="GLYCOSYL_HYDROL_F25_2"/>
    <property type="match status" value="1"/>
</dbReference>
<dbReference type="EMBL" id="BAAAQX010000007">
    <property type="protein sequence ID" value="GAA2207673.1"/>
    <property type="molecule type" value="Genomic_DNA"/>
</dbReference>
<evidence type="ECO:0000256" key="3">
    <source>
        <dbReference type="ARBA" id="ARBA00023295"/>
    </source>
</evidence>
<proteinExistence type="inferred from homology"/>
<dbReference type="PANTHER" id="PTHR34135">
    <property type="entry name" value="LYSOZYME"/>
    <property type="match status" value="1"/>
</dbReference>
<sequence>MRISRVLPVTLAFALLAPPAPAAATAGPEDYAVHGIDVSGHNHGGANQAIDWRAVAAAGQRFVSIKATEGHRTKWVNDWFVRDLAGARGAKLIHTAYHYFVHGQDGVAQADHFLATVRGQGLDGTHPYELPLEVDIEVQEGGKPACGAAPAALVRQALAFIGRVKSVTGVAPTVYTQRSFVDRCMAGSTEFGKYRVRLARYGRTPPPPLPGGSGWDFWQFTRTARVAGLPPHDVDENVFAGDLAALERLANLAQK</sequence>
<dbReference type="InterPro" id="IPR017853">
    <property type="entry name" value="GH"/>
</dbReference>
<evidence type="ECO:0000256" key="1">
    <source>
        <dbReference type="ARBA" id="ARBA00010646"/>
    </source>
</evidence>
<keyword evidence="3" id="KW-0326">Glycosidase</keyword>
<evidence type="ECO:0000256" key="2">
    <source>
        <dbReference type="ARBA" id="ARBA00022801"/>
    </source>
</evidence>
<organism evidence="5 6">
    <name type="scientific">Nonomuraea monospora</name>
    <dbReference type="NCBI Taxonomy" id="568818"/>
    <lineage>
        <taxon>Bacteria</taxon>
        <taxon>Bacillati</taxon>
        <taxon>Actinomycetota</taxon>
        <taxon>Actinomycetes</taxon>
        <taxon>Streptosporangiales</taxon>
        <taxon>Streptosporangiaceae</taxon>
        <taxon>Nonomuraea</taxon>
    </lineage>
</organism>
<dbReference type="RefSeq" id="WP_344475100.1">
    <property type="nucleotide sequence ID" value="NZ_BAAAQX010000007.1"/>
</dbReference>
<name>A0ABN3CEF9_9ACTN</name>
<evidence type="ECO:0008006" key="7">
    <source>
        <dbReference type="Google" id="ProtNLM"/>
    </source>
</evidence>
<keyword evidence="4" id="KW-0732">Signal</keyword>
<evidence type="ECO:0000313" key="6">
    <source>
        <dbReference type="Proteomes" id="UP001499843"/>
    </source>
</evidence>
<evidence type="ECO:0000313" key="5">
    <source>
        <dbReference type="EMBL" id="GAA2207673.1"/>
    </source>
</evidence>